<feature type="compositionally biased region" description="Polar residues" evidence="1">
    <location>
        <begin position="60"/>
        <end position="73"/>
    </location>
</feature>
<dbReference type="AlphaFoldDB" id="A0A4D9EIL8"/>
<reference evidence="2 3" key="2">
    <citation type="submission" date="2019-04" db="EMBL/GenBank/DDBJ databases">
        <title>The genome sequence of big-headed turtle.</title>
        <authorList>
            <person name="Gong S."/>
        </authorList>
    </citation>
    <scope>NUCLEOTIDE SEQUENCE [LARGE SCALE GENOMIC DNA]</scope>
    <source>
        <strain evidence="2">DO16091913</strain>
        <tissue evidence="2">Muscle</tissue>
    </source>
</reference>
<evidence type="ECO:0000256" key="1">
    <source>
        <dbReference type="SAM" id="MobiDB-lite"/>
    </source>
</evidence>
<dbReference type="EMBL" id="QXTE01000104">
    <property type="protein sequence ID" value="TFK06044.1"/>
    <property type="molecule type" value="Genomic_DNA"/>
</dbReference>
<keyword evidence="3" id="KW-1185">Reference proteome</keyword>
<name>A0A4D9EIL8_9SAUR</name>
<dbReference type="Proteomes" id="UP000297703">
    <property type="component" value="Unassembled WGS sequence"/>
</dbReference>
<comment type="caution">
    <text evidence="2">The sequence shown here is derived from an EMBL/GenBank/DDBJ whole genome shotgun (WGS) entry which is preliminary data.</text>
</comment>
<reference evidence="2 3" key="1">
    <citation type="submission" date="2019-04" db="EMBL/GenBank/DDBJ databases">
        <title>Draft genome of the big-headed turtle Platysternon megacephalum.</title>
        <authorList>
            <person name="Gong S."/>
        </authorList>
    </citation>
    <scope>NUCLEOTIDE SEQUENCE [LARGE SCALE GENOMIC DNA]</scope>
    <source>
        <strain evidence="2">DO16091913</strain>
        <tissue evidence="2">Muscle</tissue>
    </source>
</reference>
<gene>
    <name evidence="2" type="ORF">DR999_PMT11295</name>
</gene>
<evidence type="ECO:0000313" key="3">
    <source>
        <dbReference type="Proteomes" id="UP000297703"/>
    </source>
</evidence>
<evidence type="ECO:0000313" key="2">
    <source>
        <dbReference type="EMBL" id="TFK06044.1"/>
    </source>
</evidence>
<organism evidence="2 3">
    <name type="scientific">Platysternon megacephalum</name>
    <name type="common">big-headed turtle</name>
    <dbReference type="NCBI Taxonomy" id="55544"/>
    <lineage>
        <taxon>Eukaryota</taxon>
        <taxon>Metazoa</taxon>
        <taxon>Chordata</taxon>
        <taxon>Craniata</taxon>
        <taxon>Vertebrata</taxon>
        <taxon>Euteleostomi</taxon>
        <taxon>Archelosauria</taxon>
        <taxon>Testudinata</taxon>
        <taxon>Testudines</taxon>
        <taxon>Cryptodira</taxon>
        <taxon>Durocryptodira</taxon>
        <taxon>Testudinoidea</taxon>
        <taxon>Platysternidae</taxon>
        <taxon>Platysternon</taxon>
    </lineage>
</organism>
<accession>A0A4D9EIL8</accession>
<protein>
    <submittedName>
        <fullName evidence="2">Transcriptional repressor CTCFL</fullName>
    </submittedName>
</protein>
<feature type="region of interest" description="Disordered" evidence="1">
    <location>
        <begin position="60"/>
        <end position="81"/>
    </location>
</feature>
<proteinExistence type="predicted"/>
<sequence length="135" mass="15165">MEVQATAEDLPFKSNNLICEKTNALLHSCKISPATLCSLRIYIPAAGNSLSCYRIDTSQPFSHSTTRGPTSHQENARERSTADRPHYCYRLSGPSCLLKRHFDGMLKSPTLAWQVSPTTFSGCLVHFFLMWQLID</sequence>